<evidence type="ECO:0000313" key="7">
    <source>
        <dbReference type="Proteomes" id="UP000252254"/>
    </source>
</evidence>
<dbReference type="RefSeq" id="WP_079709317.1">
    <property type="nucleotide sequence ID" value="NZ_BAABQN010000019.1"/>
</dbReference>
<keyword evidence="4 5" id="KW-0804">Transcription</keyword>
<organism evidence="6 7">
    <name type="scientific">Paraliobacillus ryukyuensis</name>
    <dbReference type="NCBI Taxonomy" id="200904"/>
    <lineage>
        <taxon>Bacteria</taxon>
        <taxon>Bacillati</taxon>
        <taxon>Bacillota</taxon>
        <taxon>Bacilli</taxon>
        <taxon>Bacillales</taxon>
        <taxon>Bacillaceae</taxon>
        <taxon>Paraliobacillus</taxon>
    </lineage>
</organism>
<comment type="subunit">
    <text evidence="5">RNAP is composed of a core of 2 alpha, a beta and a beta' subunit. The core is associated with a delta subunit, and at least one of epsilon or omega. When a sigma factor is associated with the core the holoenzyme is formed, which can initiate transcription.</text>
</comment>
<evidence type="ECO:0000256" key="5">
    <source>
        <dbReference type="HAMAP-Rule" id="MF_01553"/>
    </source>
</evidence>
<name>A0A366DPM1_9BACI</name>
<dbReference type="HAMAP" id="MF_01553">
    <property type="entry name" value="RNApol_bact_RpoY"/>
    <property type="match status" value="1"/>
</dbReference>
<sequence>MIFKVLYQEIPDEIPVRERTKSLYYEAENERQVRTELAANSINIEFIQPLDEEHLAYEKQSNDFKVENA</sequence>
<evidence type="ECO:0000313" key="6">
    <source>
        <dbReference type="EMBL" id="RBO92026.1"/>
    </source>
</evidence>
<keyword evidence="3 5" id="KW-0548">Nucleotidyltransferase</keyword>
<dbReference type="AlphaFoldDB" id="A0A366DPM1"/>
<dbReference type="GO" id="GO:0003899">
    <property type="term" value="F:DNA-directed RNA polymerase activity"/>
    <property type="evidence" value="ECO:0007669"/>
    <property type="project" value="UniProtKB-UniRule"/>
</dbReference>
<gene>
    <name evidence="5" type="primary">rpoY</name>
    <name evidence="6" type="ORF">DES48_1186</name>
</gene>
<dbReference type="EC" id="2.7.7.6" evidence="5"/>
<comment type="catalytic activity">
    <reaction evidence="5">
        <text>RNA(n) + a ribonucleoside 5'-triphosphate = RNA(n+1) + diphosphate</text>
        <dbReference type="Rhea" id="RHEA:21248"/>
        <dbReference type="Rhea" id="RHEA-COMP:14527"/>
        <dbReference type="Rhea" id="RHEA-COMP:17342"/>
        <dbReference type="ChEBI" id="CHEBI:33019"/>
        <dbReference type="ChEBI" id="CHEBI:61557"/>
        <dbReference type="ChEBI" id="CHEBI:140395"/>
        <dbReference type="EC" id="2.7.7.6"/>
    </reaction>
</comment>
<comment type="similarity">
    <text evidence="5">Belongs to the RNA polymerase subunit epsilon family.</text>
</comment>
<reference evidence="6 7" key="1">
    <citation type="submission" date="2018-06" db="EMBL/GenBank/DDBJ databases">
        <title>Genomic Encyclopedia of Type Strains, Phase IV (KMG-IV): sequencing the most valuable type-strain genomes for metagenomic binning, comparative biology and taxonomic classification.</title>
        <authorList>
            <person name="Goeker M."/>
        </authorList>
    </citation>
    <scope>NUCLEOTIDE SEQUENCE [LARGE SCALE GENOMIC DNA]</scope>
    <source>
        <strain evidence="6 7">DSM 15140</strain>
    </source>
</reference>
<dbReference type="EMBL" id="QNRI01000018">
    <property type="protein sequence ID" value="RBO92026.1"/>
    <property type="molecule type" value="Genomic_DNA"/>
</dbReference>
<dbReference type="GO" id="GO:0003677">
    <property type="term" value="F:DNA binding"/>
    <property type="evidence" value="ECO:0007669"/>
    <property type="project" value="UniProtKB-UniRule"/>
</dbReference>
<dbReference type="GO" id="GO:0000428">
    <property type="term" value="C:DNA-directed RNA polymerase complex"/>
    <property type="evidence" value="ECO:0007669"/>
    <property type="project" value="UniProtKB-KW"/>
</dbReference>
<evidence type="ECO:0000256" key="3">
    <source>
        <dbReference type="ARBA" id="ARBA00022695"/>
    </source>
</evidence>
<dbReference type="InterPro" id="IPR009907">
    <property type="entry name" value="RpoY"/>
</dbReference>
<dbReference type="NCBIfam" id="NF010188">
    <property type="entry name" value="PRK13667.1"/>
    <property type="match status" value="1"/>
</dbReference>
<proteinExistence type="inferred from homology"/>
<dbReference type="Pfam" id="PF07288">
    <property type="entry name" value="RpoY"/>
    <property type="match status" value="1"/>
</dbReference>
<evidence type="ECO:0000256" key="2">
    <source>
        <dbReference type="ARBA" id="ARBA00022679"/>
    </source>
</evidence>
<dbReference type="GO" id="GO:0006351">
    <property type="term" value="P:DNA-templated transcription"/>
    <property type="evidence" value="ECO:0007669"/>
    <property type="project" value="UniProtKB-UniRule"/>
</dbReference>
<evidence type="ECO:0000256" key="1">
    <source>
        <dbReference type="ARBA" id="ARBA00022478"/>
    </source>
</evidence>
<keyword evidence="1 5" id="KW-0240">DNA-directed RNA polymerase</keyword>
<dbReference type="STRING" id="200904.GCA_900168775_01426"/>
<protein>
    <recommendedName>
        <fullName evidence="5">DNA-directed RNA polymerase subunit epsilon</fullName>
        <shortName evidence="5">RNAP epsilon subunit</shortName>
        <ecNumber evidence="5">2.7.7.6</ecNumber>
    </recommendedName>
    <alternativeName>
        <fullName evidence="5">RNA polymerase epsilon subunit</fullName>
    </alternativeName>
    <alternativeName>
        <fullName evidence="5">Transcriptase subunit epsilon</fullName>
    </alternativeName>
</protein>
<keyword evidence="2 5" id="KW-0808">Transferase</keyword>
<dbReference type="Proteomes" id="UP000252254">
    <property type="component" value="Unassembled WGS sequence"/>
</dbReference>
<dbReference type="Gene3D" id="3.10.20.730">
    <property type="entry name" value="RNAP, epsilon subunit-like"/>
    <property type="match status" value="1"/>
</dbReference>
<keyword evidence="7" id="KW-1185">Reference proteome</keyword>
<comment type="function">
    <text evidence="5">A non-essential component of RNA polymerase (RNAP).</text>
</comment>
<evidence type="ECO:0000256" key="4">
    <source>
        <dbReference type="ARBA" id="ARBA00023163"/>
    </source>
</evidence>
<dbReference type="OrthoDB" id="2147503at2"/>
<comment type="caution">
    <text evidence="6">The sequence shown here is derived from an EMBL/GenBank/DDBJ whole genome shotgun (WGS) entry which is preliminary data.</text>
</comment>
<accession>A0A366DPM1</accession>